<name>A0A9P8V6D2_9PEZI</name>
<gene>
    <name evidence="6" type="ORF">F5X68DRAFT_270324</name>
</gene>
<proteinExistence type="inferred from homology"/>
<dbReference type="InterPro" id="IPR000172">
    <property type="entry name" value="GMC_OxRdtase_N"/>
</dbReference>
<keyword evidence="7" id="KW-1185">Reference proteome</keyword>
<dbReference type="SUPFAM" id="SSF51905">
    <property type="entry name" value="FAD/NAD(P)-binding domain"/>
    <property type="match status" value="1"/>
</dbReference>
<dbReference type="PANTHER" id="PTHR47190:SF4">
    <property type="entry name" value="DEHYDROGENASE, PUTATIVE-RELATED"/>
    <property type="match status" value="1"/>
</dbReference>
<dbReference type="PANTHER" id="PTHR47190">
    <property type="entry name" value="DEHYDROGENASE, PUTATIVE-RELATED"/>
    <property type="match status" value="1"/>
</dbReference>
<organism evidence="6 7">
    <name type="scientific">Plectosphaerella plurivora</name>
    <dbReference type="NCBI Taxonomy" id="936078"/>
    <lineage>
        <taxon>Eukaryota</taxon>
        <taxon>Fungi</taxon>
        <taxon>Dikarya</taxon>
        <taxon>Ascomycota</taxon>
        <taxon>Pezizomycotina</taxon>
        <taxon>Sordariomycetes</taxon>
        <taxon>Hypocreomycetidae</taxon>
        <taxon>Glomerellales</taxon>
        <taxon>Plectosphaerellaceae</taxon>
        <taxon>Plectosphaerella</taxon>
    </lineage>
</organism>
<keyword evidence="3" id="KW-0732">Signal</keyword>
<comment type="caution">
    <text evidence="6">The sequence shown here is derived from an EMBL/GenBank/DDBJ whole genome shotgun (WGS) entry which is preliminary data.</text>
</comment>
<dbReference type="GO" id="GO:0050660">
    <property type="term" value="F:flavin adenine dinucleotide binding"/>
    <property type="evidence" value="ECO:0007669"/>
    <property type="project" value="InterPro"/>
</dbReference>
<accession>A0A9P8V6D2</accession>
<dbReference type="Gene3D" id="3.50.50.60">
    <property type="entry name" value="FAD/NAD(P)-binding domain"/>
    <property type="match status" value="1"/>
</dbReference>
<protein>
    <submittedName>
        <fullName evidence="6">GMC oxidoreductase</fullName>
    </submittedName>
</protein>
<dbReference type="EMBL" id="JAGSXJ010000023">
    <property type="protein sequence ID" value="KAH6676901.1"/>
    <property type="molecule type" value="Genomic_DNA"/>
</dbReference>
<dbReference type="PROSITE" id="PS00623">
    <property type="entry name" value="GMC_OXRED_1"/>
    <property type="match status" value="1"/>
</dbReference>
<evidence type="ECO:0000259" key="4">
    <source>
        <dbReference type="PROSITE" id="PS00623"/>
    </source>
</evidence>
<sequence length="777" mass="81863">MGVKSFLAHALGAVALASTASAQQTTPFTDPATGIAFQSYTDASSKFTFGVALPETASNDFIGRISAPISEGWASVSMAGSMIGTLLVVAWPEGDQVLTSLRKASGYANPSVLDDAGTIKTIATGTSVEGDTFTLTFLCEGCVSGGSVTFESAATTGIFGWAMSTTALDDPTDATSALNYHSAGFGLWGADLTAARSADFATWAALASETVVTPPATGGNSTLPTTPIANVTTTVRNTTYDYVVAGAGAAGIVVAERLANEGHSVLLLERGGPSFYSTGNDKVTTWNDTITQYDIPGMAYYLASSAQNDYCTDTASQAGCILGGSTMVNALMWVKPRAADFESWPEQWQWASGVSAAADKLYQRVPGTIQPSADGKRYDQAAWDTMSQFLSSNGWTEGDALNDVESKHNMYSHPPWLISNGLRGGPLRDIMPAAQALPNFALEMNTKVIRAVRDGSEVTGVEIETGAASRQIINLKPGGGLILAAGALSTPRILFNSGIGPEEQINIVAGGKTNVELPPQNQWIPLPVGEHLKDHPIFTVELKTKQTLTTLPSTSWTAPDQETADLFANGSGLLAQSGQRLNFWTSVDDAPDGKTRFIQGTVNSPKDDTVRIKVYLTHGLTSEGALGINAAGATEITKEPKMNTEGDIAAVESFMKTLIDYTQKSNSTLSLSGNSTVADLIKTMTTGSHFIGTARMGVENDGTSVVDTNTKVWGTTNLFVVDASMHPDLPTGNTQAPVMVAAQYAAEKILGVKSVDVDCTGKARRSTRRSRAARRRF</sequence>
<keyword evidence="2" id="KW-0274">FAD</keyword>
<reference evidence="6" key="1">
    <citation type="journal article" date="2021" name="Nat. Commun.">
        <title>Genetic determinants of endophytism in the Arabidopsis root mycobiome.</title>
        <authorList>
            <person name="Mesny F."/>
            <person name="Miyauchi S."/>
            <person name="Thiergart T."/>
            <person name="Pickel B."/>
            <person name="Atanasova L."/>
            <person name="Karlsson M."/>
            <person name="Huettel B."/>
            <person name="Barry K.W."/>
            <person name="Haridas S."/>
            <person name="Chen C."/>
            <person name="Bauer D."/>
            <person name="Andreopoulos W."/>
            <person name="Pangilinan J."/>
            <person name="LaButti K."/>
            <person name="Riley R."/>
            <person name="Lipzen A."/>
            <person name="Clum A."/>
            <person name="Drula E."/>
            <person name="Henrissat B."/>
            <person name="Kohler A."/>
            <person name="Grigoriev I.V."/>
            <person name="Martin F.M."/>
            <person name="Hacquard S."/>
        </authorList>
    </citation>
    <scope>NUCLEOTIDE SEQUENCE</scope>
    <source>
        <strain evidence="6">MPI-SDFR-AT-0117</strain>
    </source>
</reference>
<dbReference type="InterPro" id="IPR007867">
    <property type="entry name" value="GMC_OxRtase_C"/>
</dbReference>
<dbReference type="PROSITE" id="PS00624">
    <property type="entry name" value="GMC_OXRED_2"/>
    <property type="match status" value="1"/>
</dbReference>
<dbReference type="CDD" id="cd09630">
    <property type="entry name" value="CDH_like_cytochrome"/>
    <property type="match status" value="1"/>
</dbReference>
<dbReference type="Gene3D" id="2.60.40.1210">
    <property type="entry name" value="Cellobiose dehydrogenase, cytochrome domain"/>
    <property type="match status" value="1"/>
</dbReference>
<dbReference type="InterPro" id="IPR053208">
    <property type="entry name" value="GMC_Oxidoreductase_CD"/>
</dbReference>
<evidence type="ECO:0000256" key="2">
    <source>
        <dbReference type="RuleBase" id="RU003968"/>
    </source>
</evidence>
<evidence type="ECO:0000256" key="1">
    <source>
        <dbReference type="ARBA" id="ARBA00010790"/>
    </source>
</evidence>
<dbReference type="OrthoDB" id="413885at2759"/>
<evidence type="ECO:0000313" key="7">
    <source>
        <dbReference type="Proteomes" id="UP000770015"/>
    </source>
</evidence>
<dbReference type="Pfam" id="PF16010">
    <property type="entry name" value="CDH-cyt"/>
    <property type="match status" value="1"/>
</dbReference>
<dbReference type="InterPro" id="IPR015920">
    <property type="entry name" value="Cellobiose_DH-like_cyt"/>
</dbReference>
<keyword evidence="2" id="KW-0285">Flavoprotein</keyword>
<comment type="similarity">
    <text evidence="1 2">Belongs to the GMC oxidoreductase family.</text>
</comment>
<evidence type="ECO:0000259" key="5">
    <source>
        <dbReference type="PROSITE" id="PS00624"/>
    </source>
</evidence>
<dbReference type="SUPFAM" id="SSF54373">
    <property type="entry name" value="FAD-linked reductases, C-terminal domain"/>
    <property type="match status" value="1"/>
</dbReference>
<feature type="domain" description="Glucose-methanol-choline oxidoreductase N-terminal" evidence="4">
    <location>
        <begin position="319"/>
        <end position="342"/>
    </location>
</feature>
<dbReference type="InterPro" id="IPR036188">
    <property type="entry name" value="FAD/NAD-bd_sf"/>
</dbReference>
<dbReference type="AlphaFoldDB" id="A0A9P8V6D2"/>
<evidence type="ECO:0000256" key="3">
    <source>
        <dbReference type="SAM" id="SignalP"/>
    </source>
</evidence>
<feature type="domain" description="Glucose-methanol-choline oxidoreductase N-terminal" evidence="5">
    <location>
        <begin position="486"/>
        <end position="500"/>
    </location>
</feature>
<dbReference type="GO" id="GO:0016614">
    <property type="term" value="F:oxidoreductase activity, acting on CH-OH group of donors"/>
    <property type="evidence" value="ECO:0007669"/>
    <property type="project" value="InterPro"/>
</dbReference>
<dbReference type="Pfam" id="PF05199">
    <property type="entry name" value="GMC_oxred_C"/>
    <property type="match status" value="1"/>
</dbReference>
<feature type="chain" id="PRO_5040320678" evidence="3">
    <location>
        <begin position="23"/>
        <end position="777"/>
    </location>
</feature>
<dbReference type="Gene3D" id="3.30.410.10">
    <property type="entry name" value="Cholesterol Oxidase, domain 2"/>
    <property type="match status" value="1"/>
</dbReference>
<dbReference type="SUPFAM" id="SSF49344">
    <property type="entry name" value="CBD9-like"/>
    <property type="match status" value="1"/>
</dbReference>
<dbReference type="Pfam" id="PF00732">
    <property type="entry name" value="GMC_oxred_N"/>
    <property type="match status" value="1"/>
</dbReference>
<evidence type="ECO:0000313" key="6">
    <source>
        <dbReference type="EMBL" id="KAH6676901.1"/>
    </source>
</evidence>
<dbReference type="Proteomes" id="UP000770015">
    <property type="component" value="Unassembled WGS sequence"/>
</dbReference>
<feature type="signal peptide" evidence="3">
    <location>
        <begin position="1"/>
        <end position="22"/>
    </location>
</feature>